<dbReference type="AlphaFoldDB" id="A0AAV4NR41"/>
<dbReference type="InterPro" id="IPR036595">
    <property type="entry name" value="A-macroglobulin_rcpt-bd_sf"/>
</dbReference>
<sequence length="153" mass="17587">MFPMTSLRYNSLTPPENNTFSLKLIGECTSTDCRQRRIITFVKYLPQGKKSGMSLVQIKMISGTIAVQDSLDQITADRSNNILRTDIENNKVNIYFSEISNAGQQFSFDVQQIVHVYNPQPGKANVFDYYALNFRHLQLTPFHKDLIKIFKES</sequence>
<dbReference type="InterPro" id="IPR050473">
    <property type="entry name" value="A2M/Complement_sys"/>
</dbReference>
<organism evidence="2 3">
    <name type="scientific">Caerostris extrusa</name>
    <name type="common">Bark spider</name>
    <name type="synonym">Caerostris bankana</name>
    <dbReference type="NCBI Taxonomy" id="172846"/>
    <lineage>
        <taxon>Eukaryota</taxon>
        <taxon>Metazoa</taxon>
        <taxon>Ecdysozoa</taxon>
        <taxon>Arthropoda</taxon>
        <taxon>Chelicerata</taxon>
        <taxon>Arachnida</taxon>
        <taxon>Araneae</taxon>
        <taxon>Araneomorphae</taxon>
        <taxon>Entelegynae</taxon>
        <taxon>Araneoidea</taxon>
        <taxon>Araneidae</taxon>
        <taxon>Caerostris</taxon>
    </lineage>
</organism>
<dbReference type="EMBL" id="BPLR01021077">
    <property type="protein sequence ID" value="GIX85602.1"/>
    <property type="molecule type" value="Genomic_DNA"/>
</dbReference>
<keyword evidence="3" id="KW-1185">Reference proteome</keyword>
<dbReference type="PANTHER" id="PTHR11412">
    <property type="entry name" value="MACROGLOBULIN / COMPLEMENT"/>
    <property type="match status" value="1"/>
</dbReference>
<gene>
    <name evidence="2" type="primary">A2M_13</name>
    <name evidence="2" type="ORF">CEXT_329881</name>
</gene>
<proteinExistence type="predicted"/>
<feature type="domain" description="Alpha-macroglobulin receptor-binding" evidence="1">
    <location>
        <begin position="51"/>
        <end position="140"/>
    </location>
</feature>
<dbReference type="Proteomes" id="UP001054945">
    <property type="component" value="Unassembled WGS sequence"/>
</dbReference>
<reference evidence="2 3" key="1">
    <citation type="submission" date="2021-06" db="EMBL/GenBank/DDBJ databases">
        <title>Caerostris extrusa draft genome.</title>
        <authorList>
            <person name="Kono N."/>
            <person name="Arakawa K."/>
        </authorList>
    </citation>
    <scope>NUCLEOTIDE SEQUENCE [LARGE SCALE GENOMIC DNA]</scope>
</reference>
<dbReference type="SMART" id="SM01361">
    <property type="entry name" value="A2M_recep"/>
    <property type="match status" value="1"/>
</dbReference>
<evidence type="ECO:0000313" key="2">
    <source>
        <dbReference type="EMBL" id="GIX85602.1"/>
    </source>
</evidence>
<dbReference type="PANTHER" id="PTHR11412:SF171">
    <property type="entry name" value="PREGNANCY ZONE PROTEIN-LIKE PROTEIN"/>
    <property type="match status" value="1"/>
</dbReference>
<evidence type="ECO:0000313" key="3">
    <source>
        <dbReference type="Proteomes" id="UP001054945"/>
    </source>
</evidence>
<dbReference type="Gene3D" id="2.60.40.690">
    <property type="entry name" value="Alpha-macroglobulin, receptor-binding domain"/>
    <property type="match status" value="1"/>
</dbReference>
<name>A0AAV4NR41_CAEEX</name>
<dbReference type="Pfam" id="PF07677">
    <property type="entry name" value="A2M_recep"/>
    <property type="match status" value="1"/>
</dbReference>
<comment type="caution">
    <text evidence="2">The sequence shown here is derived from an EMBL/GenBank/DDBJ whole genome shotgun (WGS) entry which is preliminary data.</text>
</comment>
<protein>
    <submittedName>
        <fullName evidence="2">Alpha-2-macroglobulin</fullName>
    </submittedName>
</protein>
<dbReference type="SUPFAM" id="SSF49410">
    <property type="entry name" value="Alpha-macroglobulin receptor domain"/>
    <property type="match status" value="1"/>
</dbReference>
<evidence type="ECO:0000259" key="1">
    <source>
        <dbReference type="SMART" id="SM01361"/>
    </source>
</evidence>
<dbReference type="GO" id="GO:0005576">
    <property type="term" value="C:extracellular region"/>
    <property type="evidence" value="ECO:0007669"/>
    <property type="project" value="InterPro"/>
</dbReference>
<dbReference type="InterPro" id="IPR009048">
    <property type="entry name" value="A-macroglobulin_rcpt-bd"/>
</dbReference>
<accession>A0AAV4NR41</accession>